<keyword evidence="6 11" id="KW-1133">Transmembrane helix</keyword>
<dbReference type="Pfam" id="PF00672">
    <property type="entry name" value="HAMP"/>
    <property type="match status" value="1"/>
</dbReference>
<dbReference type="PROSITE" id="PS50111">
    <property type="entry name" value="CHEMOTAXIS_TRANSDUC_2"/>
    <property type="match status" value="1"/>
</dbReference>
<feature type="domain" description="HAMP" evidence="13">
    <location>
        <begin position="305"/>
        <end position="357"/>
    </location>
</feature>
<evidence type="ECO:0000259" key="13">
    <source>
        <dbReference type="PROSITE" id="PS50885"/>
    </source>
</evidence>
<keyword evidence="3" id="KW-0488">Methylation</keyword>
<keyword evidence="2" id="KW-1003">Cell membrane</keyword>
<name>A0ABU9K0I7_9BACI</name>
<evidence type="ECO:0000256" key="6">
    <source>
        <dbReference type="ARBA" id="ARBA00022989"/>
    </source>
</evidence>
<accession>A0ABU9K0I7</accession>
<dbReference type="CDD" id="cd06225">
    <property type="entry name" value="HAMP"/>
    <property type="match status" value="1"/>
</dbReference>
<dbReference type="Gene3D" id="1.10.287.950">
    <property type="entry name" value="Methyl-accepting chemotaxis protein"/>
    <property type="match status" value="1"/>
</dbReference>
<evidence type="ECO:0000256" key="7">
    <source>
        <dbReference type="ARBA" id="ARBA00023136"/>
    </source>
</evidence>
<comment type="caution">
    <text evidence="14">The sequence shown here is derived from an EMBL/GenBank/DDBJ whole genome shotgun (WGS) entry which is preliminary data.</text>
</comment>
<evidence type="ECO:0000256" key="4">
    <source>
        <dbReference type="ARBA" id="ARBA00022500"/>
    </source>
</evidence>
<dbReference type="RefSeq" id="WP_341288531.1">
    <property type="nucleotide sequence ID" value="NZ_JBBPIV010000001.1"/>
</dbReference>
<proteinExistence type="inferred from homology"/>
<keyword evidence="8 10" id="KW-0807">Transducer</keyword>
<feature type="transmembrane region" description="Helical" evidence="11">
    <location>
        <begin position="20"/>
        <end position="41"/>
    </location>
</feature>
<dbReference type="InterPro" id="IPR033479">
    <property type="entry name" value="dCache_1"/>
</dbReference>
<evidence type="ECO:0000256" key="9">
    <source>
        <dbReference type="ARBA" id="ARBA00029447"/>
    </source>
</evidence>
<dbReference type="PROSITE" id="PS50885">
    <property type="entry name" value="HAMP"/>
    <property type="match status" value="1"/>
</dbReference>
<comment type="similarity">
    <text evidence="9">Belongs to the methyl-accepting chemotaxis (MCP) protein family.</text>
</comment>
<evidence type="ECO:0000256" key="11">
    <source>
        <dbReference type="SAM" id="Phobius"/>
    </source>
</evidence>
<protein>
    <submittedName>
        <fullName evidence="14">Methyl-accepting chemotaxis protein</fullName>
    </submittedName>
</protein>
<feature type="domain" description="Methyl-accepting transducer" evidence="12">
    <location>
        <begin position="376"/>
        <end position="626"/>
    </location>
</feature>
<comment type="subcellular location">
    <subcellularLocation>
        <location evidence="1">Cell membrane</location>
        <topology evidence="1">Multi-pass membrane protein</topology>
    </subcellularLocation>
</comment>
<feature type="transmembrane region" description="Helical" evidence="11">
    <location>
        <begin position="281"/>
        <end position="303"/>
    </location>
</feature>
<dbReference type="Pfam" id="PF02743">
    <property type="entry name" value="dCache_1"/>
    <property type="match status" value="1"/>
</dbReference>
<dbReference type="Proteomes" id="UP001459714">
    <property type="component" value="Unassembled WGS sequence"/>
</dbReference>
<reference evidence="14 15" key="1">
    <citation type="submission" date="2024-03" db="EMBL/GenBank/DDBJ databases">
        <title>Bacilli Hybrid Assemblies.</title>
        <authorList>
            <person name="Kovac J."/>
        </authorList>
    </citation>
    <scope>NUCLEOTIDE SEQUENCE [LARGE SCALE GENOMIC DNA]</scope>
    <source>
        <strain evidence="14 15">FSL M8-0022</strain>
    </source>
</reference>
<dbReference type="InterPro" id="IPR004089">
    <property type="entry name" value="MCPsignal_dom"/>
</dbReference>
<dbReference type="InterPro" id="IPR003660">
    <property type="entry name" value="HAMP_dom"/>
</dbReference>
<dbReference type="PANTHER" id="PTHR32089:SF114">
    <property type="entry name" value="METHYL-ACCEPTING CHEMOTAXIS PROTEIN MCPB"/>
    <property type="match status" value="1"/>
</dbReference>
<evidence type="ECO:0000256" key="5">
    <source>
        <dbReference type="ARBA" id="ARBA00022692"/>
    </source>
</evidence>
<evidence type="ECO:0000256" key="8">
    <source>
        <dbReference type="ARBA" id="ARBA00023224"/>
    </source>
</evidence>
<dbReference type="SMART" id="SM00283">
    <property type="entry name" value="MA"/>
    <property type="match status" value="1"/>
</dbReference>
<dbReference type="SUPFAM" id="SSF58104">
    <property type="entry name" value="Methyl-accepting chemotaxis protein (MCP) signaling domain"/>
    <property type="match status" value="1"/>
</dbReference>
<sequence length="662" mass="72251">MKENGDRKKAVLSIRNKLIISFLGILLIPCIVIGSSSYISVKDNTEDRIMEMAQKDVSNVGNTISQFTKLNMENVEYLSSEIIAGNIVNGEDAKTREVLDKIQKAKENVIEQTYVGNEKGEFMNSPRFKHPAGYDPRDRSWYKQAIEHKDKVIITDPYISKASNEVVVTLAKATADGQGVVAVDLKLDSLTNIISNIKIGNEGYLFVVDKTGKVISHPNAEPGKELKGNFVKKMFDAKTGSFDYVSNKEARKLAYVTNDITGWKIAGTMLNNEINQEVRPLLLTTLYVIIFSLIIGATIVWFITRSISKPIKLLADASGTISKGDLTVQIDLDRDDELGQLAKAFNNMRKNLHFVITKVRDKAGNLATSSEQLKLGAEQNTSATELISSSIQEIATGMDNQSNNIIESQKVAEEMVNSIHEMSAMANDVTQTAQNTKQAVDEGNKSIETTLSQMESIKKNTLELATNIQGLGNLSSEINKIIDVITDIAEQTNLLALNAAIEAARAGEHGKGFAVVADEVRKLAEESSQSAEKIKQMIEKIQDETSATVHSMELATEQVEKGISVANNAGSSFTTIKGFTDEITEQVKAVASNIEGISVGAKQFIQTFQQITSTAEATTSEAQTVSASTEEQLASMEEIAHSAASLTAIAEELQEIVNHFKL</sequence>
<keyword evidence="4" id="KW-0145">Chemotaxis</keyword>
<evidence type="ECO:0000313" key="15">
    <source>
        <dbReference type="Proteomes" id="UP001459714"/>
    </source>
</evidence>
<keyword evidence="5 11" id="KW-0812">Transmembrane</keyword>
<dbReference type="CDD" id="cd12914">
    <property type="entry name" value="PDC1_DGC_like"/>
    <property type="match status" value="1"/>
</dbReference>
<dbReference type="PANTHER" id="PTHR32089">
    <property type="entry name" value="METHYL-ACCEPTING CHEMOTAXIS PROTEIN MCPB"/>
    <property type="match status" value="1"/>
</dbReference>
<dbReference type="Pfam" id="PF00015">
    <property type="entry name" value="MCPsignal"/>
    <property type="match status" value="1"/>
</dbReference>
<dbReference type="CDD" id="cd11386">
    <property type="entry name" value="MCP_signal"/>
    <property type="match status" value="1"/>
</dbReference>
<dbReference type="CDD" id="cd12912">
    <property type="entry name" value="PDC2_MCP_like"/>
    <property type="match status" value="1"/>
</dbReference>
<evidence type="ECO:0000313" key="14">
    <source>
        <dbReference type="EMBL" id="MEL3958644.1"/>
    </source>
</evidence>
<dbReference type="SUPFAM" id="SSF103190">
    <property type="entry name" value="Sensory domain-like"/>
    <property type="match status" value="1"/>
</dbReference>
<evidence type="ECO:0000256" key="10">
    <source>
        <dbReference type="PROSITE-ProRule" id="PRU00284"/>
    </source>
</evidence>
<keyword evidence="15" id="KW-1185">Reference proteome</keyword>
<evidence type="ECO:0000256" key="1">
    <source>
        <dbReference type="ARBA" id="ARBA00004651"/>
    </source>
</evidence>
<dbReference type="SMART" id="SM00304">
    <property type="entry name" value="HAMP"/>
    <property type="match status" value="1"/>
</dbReference>
<dbReference type="Gene3D" id="1.10.8.500">
    <property type="entry name" value="HAMP domain in histidine kinase"/>
    <property type="match status" value="1"/>
</dbReference>
<evidence type="ECO:0000259" key="12">
    <source>
        <dbReference type="PROSITE" id="PS50111"/>
    </source>
</evidence>
<organism evidence="14 15">
    <name type="scientific">Caldifermentibacillus hisashii</name>
    <dbReference type="NCBI Taxonomy" id="996558"/>
    <lineage>
        <taxon>Bacteria</taxon>
        <taxon>Bacillati</taxon>
        <taxon>Bacillota</taxon>
        <taxon>Bacilli</taxon>
        <taxon>Bacillales</taxon>
        <taxon>Bacillaceae</taxon>
        <taxon>Caldifermentibacillus</taxon>
    </lineage>
</organism>
<gene>
    <name evidence="14" type="ORF">NST17_15900</name>
</gene>
<evidence type="ECO:0000256" key="2">
    <source>
        <dbReference type="ARBA" id="ARBA00022475"/>
    </source>
</evidence>
<evidence type="ECO:0000256" key="3">
    <source>
        <dbReference type="ARBA" id="ARBA00022481"/>
    </source>
</evidence>
<dbReference type="Gene3D" id="3.30.450.20">
    <property type="entry name" value="PAS domain"/>
    <property type="match status" value="2"/>
</dbReference>
<dbReference type="InterPro" id="IPR029151">
    <property type="entry name" value="Sensor-like_sf"/>
</dbReference>
<dbReference type="EMBL" id="JBBYAK010000001">
    <property type="protein sequence ID" value="MEL3958644.1"/>
    <property type="molecule type" value="Genomic_DNA"/>
</dbReference>
<keyword evidence="7 11" id="KW-0472">Membrane</keyword>